<evidence type="ECO:0000313" key="3">
    <source>
        <dbReference type="Proteomes" id="UP000664382"/>
    </source>
</evidence>
<dbReference type="PANTHER" id="PTHR46438:SF11">
    <property type="entry name" value="LIPASE-RELATED"/>
    <property type="match status" value="1"/>
</dbReference>
<dbReference type="SUPFAM" id="SSF53474">
    <property type="entry name" value="alpha/beta-Hydrolases"/>
    <property type="match status" value="1"/>
</dbReference>
<gene>
    <name evidence="2" type="ORF">J4H92_00465</name>
</gene>
<dbReference type="Gene3D" id="3.40.50.1820">
    <property type="entry name" value="alpha/beta hydrolase"/>
    <property type="match status" value="1"/>
</dbReference>
<protein>
    <submittedName>
        <fullName evidence="2">Alpha/beta fold hydrolase</fullName>
    </submittedName>
</protein>
<dbReference type="AlphaFoldDB" id="A0A939MGY5"/>
<proteinExistence type="predicted"/>
<organism evidence="2 3">
    <name type="scientific">Leucobacter weissii</name>
    <dbReference type="NCBI Taxonomy" id="1983706"/>
    <lineage>
        <taxon>Bacteria</taxon>
        <taxon>Bacillati</taxon>
        <taxon>Actinomycetota</taxon>
        <taxon>Actinomycetes</taxon>
        <taxon>Micrococcales</taxon>
        <taxon>Microbacteriaceae</taxon>
        <taxon>Leucobacter</taxon>
    </lineage>
</organism>
<accession>A0A939MGY5</accession>
<evidence type="ECO:0000313" key="2">
    <source>
        <dbReference type="EMBL" id="MBO1900421.1"/>
    </source>
</evidence>
<dbReference type="RefSeq" id="WP_208095058.1">
    <property type="nucleotide sequence ID" value="NZ_JAGDYM010000001.1"/>
</dbReference>
<keyword evidence="2" id="KW-0378">Hydrolase</keyword>
<keyword evidence="3" id="KW-1185">Reference proteome</keyword>
<dbReference type="InterPro" id="IPR000073">
    <property type="entry name" value="AB_hydrolase_1"/>
</dbReference>
<dbReference type="InterPro" id="IPR029058">
    <property type="entry name" value="AB_hydrolase_fold"/>
</dbReference>
<comment type="caution">
    <text evidence="2">The sequence shown here is derived from an EMBL/GenBank/DDBJ whole genome shotgun (WGS) entry which is preliminary data.</text>
</comment>
<evidence type="ECO:0000259" key="1">
    <source>
        <dbReference type="Pfam" id="PF00561"/>
    </source>
</evidence>
<dbReference type="EMBL" id="JAGDYM010000001">
    <property type="protein sequence ID" value="MBO1900421.1"/>
    <property type="molecule type" value="Genomic_DNA"/>
</dbReference>
<dbReference type="GO" id="GO:0016787">
    <property type="term" value="F:hydrolase activity"/>
    <property type="evidence" value="ECO:0007669"/>
    <property type="project" value="UniProtKB-KW"/>
</dbReference>
<dbReference type="Pfam" id="PF00561">
    <property type="entry name" value="Abhydrolase_1"/>
    <property type="match status" value="1"/>
</dbReference>
<dbReference type="Proteomes" id="UP000664382">
    <property type="component" value="Unassembled WGS sequence"/>
</dbReference>
<feature type="domain" description="AB hydrolase-1" evidence="1">
    <location>
        <begin position="18"/>
        <end position="116"/>
    </location>
</feature>
<dbReference type="PANTHER" id="PTHR46438">
    <property type="entry name" value="ALPHA/BETA-HYDROLASES SUPERFAMILY PROTEIN"/>
    <property type="match status" value="1"/>
</dbReference>
<reference evidence="2" key="1">
    <citation type="submission" date="2021-03" db="EMBL/GenBank/DDBJ databases">
        <title>Leucobacter chromiisoli sp. nov., isolated from chromium-containing soil of chemical plant.</title>
        <authorList>
            <person name="Xu Z."/>
        </authorList>
    </citation>
    <scope>NUCLEOTIDE SEQUENCE</scope>
    <source>
        <strain evidence="2">S27</strain>
    </source>
</reference>
<sequence>MTRPAIALTEPSGPPRRPLLVLGHSLGTGPLIWENAAPLLAREYRVSLLALPGHGAAPVPAAPFSMEELSDAVAEGVRSISDGPAFYAGVSIGGALALELALRHGELFAAVASVASGAELGGREHWEARAELVRSQSTASLVRQSAEVWFAPDSIAAEPVLTGRILRVLQETSAEGYARCAEALGGYDVRSRLAEIGIPVLAAWGEHDTVAPEAKQDEIVVGVNSGGAELARKARIDGVAHQPPAERPGATADVLLEFFGGIGR</sequence>
<name>A0A939MGY5_9MICO</name>